<reference evidence="2 3" key="1">
    <citation type="journal article" date="2018" name="Front. Microbiol.">
        <title>Pseudomonas rhizophila S211, a New Plant Growth-Promoting Rhizobacterium with Potential in Pesticide-Bioremediation.</title>
        <authorList>
            <person name="Hassen W."/>
            <person name="Neifar M."/>
            <person name="Cherif H."/>
            <person name="Najjari A."/>
            <person name="Chouchane H."/>
            <person name="Driouich R.C."/>
            <person name="Salah A."/>
            <person name="Naili F."/>
            <person name="Mosbah A."/>
            <person name="Souissi Y."/>
            <person name="Raddadi N."/>
            <person name="Ouzari H.I."/>
            <person name="Fava F."/>
            <person name="Cherif A."/>
        </authorList>
    </citation>
    <scope>NUCLEOTIDE SEQUENCE [LARGE SCALE GENOMIC DNA]</scope>
    <source>
        <strain evidence="2 3">S211</strain>
    </source>
</reference>
<organism evidence="2 3">
    <name type="scientific">Pseudomonas rhizophila</name>
    <dbReference type="NCBI Taxonomy" id="2045200"/>
    <lineage>
        <taxon>Bacteria</taxon>
        <taxon>Pseudomonadati</taxon>
        <taxon>Pseudomonadota</taxon>
        <taxon>Gammaproteobacteria</taxon>
        <taxon>Pseudomonadales</taxon>
        <taxon>Pseudomonadaceae</taxon>
        <taxon>Pseudomonas</taxon>
    </lineage>
</organism>
<name>A0ABN5JVW9_9PSED</name>
<dbReference type="Pfam" id="PF09600">
    <property type="entry name" value="Cyd_oper_YbgE"/>
    <property type="match status" value="1"/>
</dbReference>
<evidence type="ECO:0000313" key="3">
    <source>
        <dbReference type="Proteomes" id="UP000241936"/>
    </source>
</evidence>
<keyword evidence="1" id="KW-1133">Transmembrane helix</keyword>
<dbReference type="Proteomes" id="UP000241936">
    <property type="component" value="Chromosome"/>
</dbReference>
<dbReference type="EMBL" id="CP024081">
    <property type="protein sequence ID" value="AVU77476.1"/>
    <property type="molecule type" value="Genomic_DNA"/>
</dbReference>
<keyword evidence="1" id="KW-0812">Transmembrane</keyword>
<protein>
    <recommendedName>
        <fullName evidence="4">Cyd operon protein YbgE</fullName>
    </recommendedName>
</protein>
<feature type="transmembrane region" description="Helical" evidence="1">
    <location>
        <begin position="45"/>
        <end position="64"/>
    </location>
</feature>
<gene>
    <name evidence="2" type="ORF">CRX69_20710</name>
</gene>
<keyword evidence="3" id="KW-1185">Reference proteome</keyword>
<evidence type="ECO:0000256" key="1">
    <source>
        <dbReference type="SAM" id="Phobius"/>
    </source>
</evidence>
<feature type="transmembrane region" description="Helical" evidence="1">
    <location>
        <begin position="12"/>
        <end position="33"/>
    </location>
</feature>
<evidence type="ECO:0000313" key="2">
    <source>
        <dbReference type="EMBL" id="AVU77476.1"/>
    </source>
</evidence>
<keyword evidence="1" id="KW-0472">Membrane</keyword>
<dbReference type="PROSITE" id="PS51257">
    <property type="entry name" value="PROKAR_LIPOPROTEIN"/>
    <property type="match status" value="1"/>
</dbReference>
<dbReference type="InterPro" id="IPR011846">
    <property type="entry name" value="Cyd_oper_YbgE"/>
</dbReference>
<evidence type="ECO:0008006" key="4">
    <source>
        <dbReference type="Google" id="ProtNLM"/>
    </source>
</evidence>
<dbReference type="RefSeq" id="WP_107322782.1">
    <property type="nucleotide sequence ID" value="NZ_CP024081.1"/>
</dbReference>
<proteinExistence type="predicted"/>
<feature type="transmembrane region" description="Helical" evidence="1">
    <location>
        <begin position="71"/>
        <end position="93"/>
    </location>
</feature>
<accession>A0ABN5JVW9</accession>
<sequence length="95" mass="10574">MIQQRSDTQPSSRIHLASLMIAITIMLACTLYPPMMATSEGKADHALAGALFAAMSVAFVRGVGFIPRRWLWRWLFSGWTCTAALVLAGWLMFVR</sequence>